<comment type="caution">
    <text evidence="7">The sequence shown here is derived from an EMBL/GenBank/DDBJ whole genome shotgun (WGS) entry which is preliminary data.</text>
</comment>
<evidence type="ECO:0000256" key="1">
    <source>
        <dbReference type="ARBA" id="ARBA00023015"/>
    </source>
</evidence>
<dbReference type="PANTHER" id="PTHR43280:SF2">
    <property type="entry name" value="HTH-TYPE TRANSCRIPTIONAL REGULATOR EXSA"/>
    <property type="match status" value="1"/>
</dbReference>
<dbReference type="PROSITE" id="PS50110">
    <property type="entry name" value="RESPONSE_REGULATORY"/>
    <property type="match status" value="1"/>
</dbReference>
<keyword evidence="3" id="KW-0804">Transcription</keyword>
<feature type="modified residue" description="4-aspartylphosphate" evidence="4">
    <location>
        <position position="54"/>
    </location>
</feature>
<dbReference type="Pfam" id="PF00072">
    <property type="entry name" value="Response_reg"/>
    <property type="match status" value="1"/>
</dbReference>
<dbReference type="SUPFAM" id="SSF46689">
    <property type="entry name" value="Homeodomain-like"/>
    <property type="match status" value="2"/>
</dbReference>
<dbReference type="PROSITE" id="PS01124">
    <property type="entry name" value="HTH_ARAC_FAMILY_2"/>
    <property type="match status" value="1"/>
</dbReference>
<evidence type="ECO:0000256" key="4">
    <source>
        <dbReference type="PROSITE-ProRule" id="PRU00169"/>
    </source>
</evidence>
<dbReference type="CDD" id="cd17536">
    <property type="entry name" value="REC_YesN-like"/>
    <property type="match status" value="1"/>
</dbReference>
<feature type="domain" description="Response regulatory" evidence="6">
    <location>
        <begin position="3"/>
        <end position="119"/>
    </location>
</feature>
<dbReference type="SUPFAM" id="SSF52172">
    <property type="entry name" value="CheY-like"/>
    <property type="match status" value="1"/>
</dbReference>
<name>A0ABU3RDU2_9BACL</name>
<dbReference type="Pfam" id="PF12833">
    <property type="entry name" value="HTH_18"/>
    <property type="match status" value="1"/>
</dbReference>
<dbReference type="PANTHER" id="PTHR43280">
    <property type="entry name" value="ARAC-FAMILY TRANSCRIPTIONAL REGULATOR"/>
    <property type="match status" value="1"/>
</dbReference>
<dbReference type="SMART" id="SM00448">
    <property type="entry name" value="REC"/>
    <property type="match status" value="1"/>
</dbReference>
<proteinExistence type="predicted"/>
<keyword evidence="2" id="KW-0238">DNA-binding</keyword>
<evidence type="ECO:0000313" key="7">
    <source>
        <dbReference type="EMBL" id="MDU0201987.1"/>
    </source>
</evidence>
<evidence type="ECO:0000256" key="2">
    <source>
        <dbReference type="ARBA" id="ARBA00023125"/>
    </source>
</evidence>
<evidence type="ECO:0000256" key="3">
    <source>
        <dbReference type="ARBA" id="ARBA00023163"/>
    </source>
</evidence>
<dbReference type="SMART" id="SM00342">
    <property type="entry name" value="HTH_ARAC"/>
    <property type="match status" value="1"/>
</dbReference>
<keyword evidence="8" id="KW-1185">Reference proteome</keyword>
<dbReference type="RefSeq" id="WP_315951930.1">
    <property type="nucleotide sequence ID" value="NZ_JAWCUD010000003.1"/>
</dbReference>
<dbReference type="Gene3D" id="3.40.50.2300">
    <property type="match status" value="1"/>
</dbReference>
<evidence type="ECO:0000259" key="6">
    <source>
        <dbReference type="PROSITE" id="PS50110"/>
    </source>
</evidence>
<feature type="domain" description="HTH araC/xylS-type" evidence="5">
    <location>
        <begin position="433"/>
        <end position="531"/>
    </location>
</feature>
<evidence type="ECO:0000313" key="8">
    <source>
        <dbReference type="Proteomes" id="UP001260980"/>
    </source>
</evidence>
<reference evidence="7 8" key="1">
    <citation type="submission" date="2023-10" db="EMBL/GenBank/DDBJ databases">
        <title>Paenibacillus strain PFR10 Genome sequencing and assembly.</title>
        <authorList>
            <person name="Kim I."/>
        </authorList>
    </citation>
    <scope>NUCLEOTIDE SEQUENCE [LARGE SCALE GENOMIC DNA]</scope>
    <source>
        <strain evidence="7 8">PFR10</strain>
    </source>
</reference>
<dbReference type="PRINTS" id="PR00032">
    <property type="entry name" value="HTHARAC"/>
</dbReference>
<sequence>MHNILVVDDEVIQRRVLAQMIRNARPECSVLEAKNGQDALDVIRNSNIDIVFTDIKMPVLDGLTFIEKMNDSPHKIRVIILSGYRYFEYAQKAIQLGAFDYLVKPLKEESIRTVLDKVDQSIQQETKHVQANEQIKRQLDRTLTAYYENLLTDWVYGGVTAYQCKELREQFDLGDIGIITVARIHQNSILLDSLDVENHVKCALLSSLEEKAALFGSSISFFSRKDKELLITVMTSPYLRDIDYQRIAQEMEELALNMSGQFDIELTIGVGECREDMMHEARHSFKEAVTAVPFRYFLPDRHVIQYSEVRTLIRPMHYDYAREEEQFKEAIRKNRNEDILRLADDWFDLVVTGGFPHPDHWQQTVLRMVSAIAVVIKDFVTDQAYKQVLSDTSEDLSTSPSFHICRSRFGKVLLQWSELLKMSRSKKHESVVETCMKYIDTHYMEDLSLDAVAAHLFFSPNYVSMMLKNHLGVTFSKYLSDVRIKKGIELLENSDMKVYEIASNVGFKDDKYFYRVFKSRFGMTPDEYRRHQHLVHLTKD</sequence>
<accession>A0ABU3RDU2</accession>
<dbReference type="PROSITE" id="PS00041">
    <property type="entry name" value="HTH_ARAC_FAMILY_1"/>
    <property type="match status" value="1"/>
</dbReference>
<organism evidence="7 8">
    <name type="scientific">Paenibacillus violae</name>
    <dbReference type="NCBI Taxonomy" id="3077234"/>
    <lineage>
        <taxon>Bacteria</taxon>
        <taxon>Bacillati</taxon>
        <taxon>Bacillota</taxon>
        <taxon>Bacilli</taxon>
        <taxon>Bacillales</taxon>
        <taxon>Paenibacillaceae</taxon>
        <taxon>Paenibacillus</taxon>
    </lineage>
</organism>
<dbReference type="EMBL" id="JAWCUD010000003">
    <property type="protein sequence ID" value="MDU0201987.1"/>
    <property type="molecule type" value="Genomic_DNA"/>
</dbReference>
<dbReference type="Proteomes" id="UP001260980">
    <property type="component" value="Unassembled WGS sequence"/>
</dbReference>
<dbReference type="InterPro" id="IPR018060">
    <property type="entry name" value="HTH_AraC"/>
</dbReference>
<dbReference type="Gene3D" id="1.10.10.60">
    <property type="entry name" value="Homeodomain-like"/>
    <property type="match status" value="2"/>
</dbReference>
<keyword evidence="1" id="KW-0805">Transcription regulation</keyword>
<dbReference type="InterPro" id="IPR009057">
    <property type="entry name" value="Homeodomain-like_sf"/>
</dbReference>
<dbReference type="InterPro" id="IPR011006">
    <property type="entry name" value="CheY-like_superfamily"/>
</dbReference>
<evidence type="ECO:0000259" key="5">
    <source>
        <dbReference type="PROSITE" id="PS01124"/>
    </source>
</evidence>
<dbReference type="InterPro" id="IPR001789">
    <property type="entry name" value="Sig_transdc_resp-reg_receiver"/>
</dbReference>
<protein>
    <submittedName>
        <fullName evidence="7">Response regulator</fullName>
    </submittedName>
</protein>
<dbReference type="InterPro" id="IPR018062">
    <property type="entry name" value="HTH_AraC-typ_CS"/>
</dbReference>
<gene>
    <name evidence="7" type="ORF">RQP52_12845</name>
</gene>
<keyword evidence="4" id="KW-0597">Phosphoprotein</keyword>
<dbReference type="InterPro" id="IPR020449">
    <property type="entry name" value="Tscrpt_reg_AraC-type_HTH"/>
</dbReference>